<dbReference type="InterPro" id="IPR000994">
    <property type="entry name" value="Pept_M24"/>
</dbReference>
<evidence type="ECO:0000313" key="3">
    <source>
        <dbReference type="EMBL" id="CEO55666.1"/>
    </source>
</evidence>
<feature type="signal peptide" evidence="1">
    <location>
        <begin position="1"/>
        <end position="24"/>
    </location>
</feature>
<dbReference type="Gene3D" id="3.90.230.10">
    <property type="entry name" value="Creatinase/methionine aminopeptidase superfamily"/>
    <property type="match status" value="1"/>
</dbReference>
<organism evidence="3">
    <name type="scientific">Bionectria ochroleuca</name>
    <name type="common">Gliocladium roseum</name>
    <dbReference type="NCBI Taxonomy" id="29856"/>
    <lineage>
        <taxon>Eukaryota</taxon>
        <taxon>Fungi</taxon>
        <taxon>Dikarya</taxon>
        <taxon>Ascomycota</taxon>
        <taxon>Pezizomycotina</taxon>
        <taxon>Sordariomycetes</taxon>
        <taxon>Hypocreomycetidae</taxon>
        <taxon>Hypocreales</taxon>
        <taxon>Bionectriaceae</taxon>
        <taxon>Clonostachys</taxon>
    </lineage>
</organism>
<dbReference type="EMBL" id="CDPU01000055">
    <property type="protein sequence ID" value="CEO55666.1"/>
    <property type="molecule type" value="Genomic_DNA"/>
</dbReference>
<name>A0A0B7KLQ7_BIOOC</name>
<dbReference type="SUPFAM" id="SSF55920">
    <property type="entry name" value="Creatinase/aminopeptidase"/>
    <property type="match status" value="1"/>
</dbReference>
<dbReference type="PANTHER" id="PTHR46112:SF2">
    <property type="entry name" value="XAA-PRO AMINOPEPTIDASE P-RELATED"/>
    <property type="match status" value="1"/>
</dbReference>
<dbReference type="AlphaFoldDB" id="A0A0B7KLQ7"/>
<accession>A0A0B7KLQ7</accession>
<proteinExistence type="predicted"/>
<gene>
    <name evidence="3" type="ORF">BN869_000011724_1</name>
</gene>
<dbReference type="InterPro" id="IPR029149">
    <property type="entry name" value="Creatin/AminoP/Spt16_N"/>
</dbReference>
<dbReference type="InterPro" id="IPR036005">
    <property type="entry name" value="Creatinase/aminopeptidase-like"/>
</dbReference>
<sequence length="408" mass="43748">RQTAQCFNYLSLLLLALGCWTVLSVLSEAWSGGAPSSPSSTEELEACAWSHLEQHAPLLDVPPIARSEFLHRQATLAAALEAAGPSASTAYYANVSSNFDLSERPFLVVIDRRGGLTTLVPKFEVGRIAKLEMIYDTRTTITWGEEESPYDPLVRTAGLSKVMVDEHARYMIVAGLQKAGVEVVPMSDAVQSLRSVKTDAEIAILKAINAFTLELVRSLQKCIQVGATQEAVAAYPHGGESGRTLQDGELVLIDIGSILHGYGSDVTRTILPVGATVSDDLMGIWRTVHAAQSAGFERMNVNETCSDVDAASRAVVEQAGFGPFFTHRLGHGLGLEMHEPPYLNGANSHKLKAGEVATNEPGIYVTTEQAGLVGKKIGFGVRLEDPILVTETGGVPLTGRRALSPWDP</sequence>
<dbReference type="InterPro" id="IPR050659">
    <property type="entry name" value="Peptidase_M24B"/>
</dbReference>
<feature type="non-terminal residue" evidence="3">
    <location>
        <position position="1"/>
    </location>
</feature>
<dbReference type="Pfam" id="PF00557">
    <property type="entry name" value="Peptidase_M24"/>
    <property type="match status" value="1"/>
</dbReference>
<dbReference type="PANTHER" id="PTHR46112">
    <property type="entry name" value="AMINOPEPTIDASE"/>
    <property type="match status" value="1"/>
</dbReference>
<dbReference type="Gene3D" id="3.40.350.10">
    <property type="entry name" value="Creatinase/prolidase N-terminal domain"/>
    <property type="match status" value="1"/>
</dbReference>
<feature type="domain" description="Peptidase M24" evidence="2">
    <location>
        <begin position="232"/>
        <end position="391"/>
    </location>
</feature>
<reference evidence="3" key="1">
    <citation type="submission" date="2015-01" db="EMBL/GenBank/DDBJ databases">
        <authorList>
            <person name="Durling Mikael"/>
        </authorList>
    </citation>
    <scope>NUCLEOTIDE SEQUENCE</scope>
</reference>
<evidence type="ECO:0000256" key="1">
    <source>
        <dbReference type="SAM" id="SignalP"/>
    </source>
</evidence>
<feature type="chain" id="PRO_5002132459" description="Peptidase M24 domain-containing protein" evidence="1">
    <location>
        <begin position="25"/>
        <end position="408"/>
    </location>
</feature>
<evidence type="ECO:0000259" key="2">
    <source>
        <dbReference type="Pfam" id="PF00557"/>
    </source>
</evidence>
<keyword evidence="1" id="KW-0732">Signal</keyword>
<protein>
    <recommendedName>
        <fullName evidence="2">Peptidase M24 domain-containing protein</fullName>
    </recommendedName>
</protein>
<dbReference type="SUPFAM" id="SSF53092">
    <property type="entry name" value="Creatinase/prolidase N-terminal domain"/>
    <property type="match status" value="1"/>
</dbReference>